<protein>
    <submittedName>
        <fullName evidence="1">Uncharacterized protein</fullName>
    </submittedName>
</protein>
<proteinExistence type="predicted"/>
<dbReference type="AlphaFoldDB" id="A0A895XUR9"/>
<dbReference type="Proteomes" id="UP000662939">
    <property type="component" value="Chromosome"/>
</dbReference>
<dbReference type="EMBL" id="CP070496">
    <property type="protein sequence ID" value="QSB05970.1"/>
    <property type="molecule type" value="Genomic_DNA"/>
</dbReference>
<organism evidence="1 2">
    <name type="scientific">Natronoglycomyces albus</name>
    <dbReference type="NCBI Taxonomy" id="2811108"/>
    <lineage>
        <taxon>Bacteria</taxon>
        <taxon>Bacillati</taxon>
        <taxon>Actinomycetota</taxon>
        <taxon>Actinomycetes</taxon>
        <taxon>Glycomycetales</taxon>
        <taxon>Glycomycetaceae</taxon>
        <taxon>Natronoglycomyces</taxon>
    </lineage>
</organism>
<name>A0A895XUR9_9ACTN</name>
<gene>
    <name evidence="1" type="ORF">JQS30_03320</name>
</gene>
<evidence type="ECO:0000313" key="1">
    <source>
        <dbReference type="EMBL" id="QSB05970.1"/>
    </source>
</evidence>
<dbReference type="RefSeq" id="WP_213171981.1">
    <property type="nucleotide sequence ID" value="NZ_CP070496.1"/>
</dbReference>
<keyword evidence="2" id="KW-1185">Reference proteome</keyword>
<dbReference type="KEGG" id="nav:JQS30_03320"/>
<evidence type="ECO:0000313" key="2">
    <source>
        <dbReference type="Proteomes" id="UP000662939"/>
    </source>
</evidence>
<accession>A0A895XUR9</accession>
<sequence length="75" mass="8326">MSAPTGFSYSTRRNGSVVIFFANKVATTLKGQRAAKFLADIDAGDEQLVMAKWTGNFKRGNERSLKKSNGLRTRR</sequence>
<reference evidence="1" key="1">
    <citation type="submission" date="2021-02" db="EMBL/GenBank/DDBJ databases">
        <title>Natronoglycomyces albus gen. nov., sp. nov, a haloalkaliphilic actinobacterium from a soda solonchak soil.</title>
        <authorList>
            <person name="Sorokin D.Y."/>
            <person name="Khijniak T.V."/>
            <person name="Zakharycheva A.P."/>
            <person name="Boueva O.V."/>
            <person name="Ariskina E.V."/>
            <person name="Hahnke R.L."/>
            <person name="Bunk B."/>
            <person name="Sproer C."/>
            <person name="Schumann P."/>
            <person name="Evtushenko L.I."/>
            <person name="Kublanov I.V."/>
        </authorList>
    </citation>
    <scope>NUCLEOTIDE SEQUENCE</scope>
    <source>
        <strain evidence="1">DSM 106290</strain>
    </source>
</reference>